<dbReference type="Pfam" id="PF12732">
    <property type="entry name" value="YtxH"/>
    <property type="match status" value="1"/>
</dbReference>
<accession>A0A4Q1D0D6</accession>
<keyword evidence="1" id="KW-0812">Transmembrane</keyword>
<dbReference type="OrthoDB" id="679093at2"/>
<keyword evidence="1" id="KW-0472">Membrane</keyword>
<dbReference type="EMBL" id="SDHZ01000004">
    <property type="protein sequence ID" value="RXK81204.1"/>
    <property type="molecule type" value="Genomic_DNA"/>
</dbReference>
<dbReference type="RefSeq" id="WP_129005458.1">
    <property type="nucleotide sequence ID" value="NZ_SDHZ01000004.1"/>
</dbReference>
<proteinExistence type="predicted"/>
<evidence type="ECO:0000313" key="2">
    <source>
        <dbReference type="EMBL" id="RXK81204.1"/>
    </source>
</evidence>
<dbReference type="Proteomes" id="UP000290545">
    <property type="component" value="Unassembled WGS sequence"/>
</dbReference>
<keyword evidence="1" id="KW-1133">Transmembrane helix</keyword>
<keyword evidence="3" id="KW-1185">Reference proteome</keyword>
<evidence type="ECO:0000256" key="1">
    <source>
        <dbReference type="SAM" id="Phobius"/>
    </source>
</evidence>
<name>A0A4Q1D0D6_9BACT</name>
<comment type="caution">
    <text evidence="2">The sequence shown here is derived from an EMBL/GenBank/DDBJ whole genome shotgun (WGS) entry which is preliminary data.</text>
</comment>
<evidence type="ECO:0000313" key="3">
    <source>
        <dbReference type="Proteomes" id="UP000290545"/>
    </source>
</evidence>
<feature type="transmembrane region" description="Helical" evidence="1">
    <location>
        <begin position="6"/>
        <end position="25"/>
    </location>
</feature>
<reference evidence="2 3" key="1">
    <citation type="submission" date="2019-01" db="EMBL/GenBank/DDBJ databases">
        <title>Filimonas sp. strain TTM-71.</title>
        <authorList>
            <person name="Chen W.-M."/>
        </authorList>
    </citation>
    <scope>NUCLEOTIDE SEQUENCE [LARGE SCALE GENOMIC DNA]</scope>
    <source>
        <strain evidence="2 3">TTM-71</strain>
    </source>
</reference>
<gene>
    <name evidence="2" type="ORF">ESB13_19895</name>
</gene>
<protein>
    <submittedName>
        <fullName evidence="2">YtxH domain-containing protein</fullName>
    </submittedName>
</protein>
<organism evidence="2 3">
    <name type="scientific">Filimonas effusa</name>
    <dbReference type="NCBI Taxonomy" id="2508721"/>
    <lineage>
        <taxon>Bacteria</taxon>
        <taxon>Pseudomonadati</taxon>
        <taxon>Bacteroidota</taxon>
        <taxon>Chitinophagia</taxon>
        <taxon>Chitinophagales</taxon>
        <taxon>Chitinophagaceae</taxon>
        <taxon>Filimonas</taxon>
    </lineage>
</organism>
<dbReference type="AlphaFoldDB" id="A0A4Q1D0D6"/>
<dbReference type="InterPro" id="IPR024623">
    <property type="entry name" value="YtxH"/>
</dbReference>
<sequence length="81" mass="8524">MTSNQKLLAGVIIGAAAGVLATLFLKSEKGQELLADAKDFADDTADSIKSKVDSLDAEVKELVKKGKKFVQDMGGQVNEAI</sequence>